<reference evidence="4" key="1">
    <citation type="submission" date="2019-09" db="EMBL/GenBank/DDBJ databases">
        <title>Mumia zhuanghuii sp. nov. isolated from the intestinal contents of plateau pika (Ochotona curzoniae) in the Qinghai-Tibet plateau of China.</title>
        <authorList>
            <person name="Tian Z."/>
        </authorList>
    </citation>
    <scope>NUCLEOTIDE SEQUENCE [LARGE SCALE GENOMIC DNA]</scope>
    <source>
        <strain evidence="4">JCM 30598</strain>
    </source>
</reference>
<dbReference type="EMBL" id="VYSA01000001">
    <property type="protein sequence ID" value="KAA9110162.1"/>
    <property type="molecule type" value="Genomic_DNA"/>
</dbReference>
<name>A0A5J5J2Q2_9MICO</name>
<dbReference type="OrthoDB" id="9810445at2"/>
<organism evidence="3 4">
    <name type="scientific">Microbacterium rhizomatis</name>
    <dbReference type="NCBI Taxonomy" id="1631477"/>
    <lineage>
        <taxon>Bacteria</taxon>
        <taxon>Bacillati</taxon>
        <taxon>Actinomycetota</taxon>
        <taxon>Actinomycetes</taxon>
        <taxon>Micrococcales</taxon>
        <taxon>Microbacteriaceae</taxon>
        <taxon>Microbacterium</taxon>
    </lineage>
</organism>
<keyword evidence="2" id="KW-1133">Transmembrane helix</keyword>
<keyword evidence="4" id="KW-1185">Reference proteome</keyword>
<evidence type="ECO:0000256" key="1">
    <source>
        <dbReference type="SAM" id="MobiDB-lite"/>
    </source>
</evidence>
<protein>
    <submittedName>
        <fullName evidence="3">Uncharacterized protein</fullName>
    </submittedName>
</protein>
<dbReference type="AlphaFoldDB" id="A0A5J5J2Q2"/>
<evidence type="ECO:0000256" key="2">
    <source>
        <dbReference type="SAM" id="Phobius"/>
    </source>
</evidence>
<keyword evidence="2" id="KW-0812">Transmembrane</keyword>
<evidence type="ECO:0000313" key="4">
    <source>
        <dbReference type="Proteomes" id="UP000325827"/>
    </source>
</evidence>
<dbReference type="RefSeq" id="WP_150446966.1">
    <property type="nucleotide sequence ID" value="NZ_VYSA01000001.1"/>
</dbReference>
<evidence type="ECO:0000313" key="3">
    <source>
        <dbReference type="EMBL" id="KAA9110162.1"/>
    </source>
</evidence>
<proteinExistence type="predicted"/>
<feature type="transmembrane region" description="Helical" evidence="2">
    <location>
        <begin position="6"/>
        <end position="26"/>
    </location>
</feature>
<comment type="caution">
    <text evidence="3">The sequence shown here is derived from an EMBL/GenBank/DDBJ whole genome shotgun (WGS) entry which is preliminary data.</text>
</comment>
<dbReference type="Proteomes" id="UP000325827">
    <property type="component" value="Unassembled WGS sequence"/>
</dbReference>
<feature type="region of interest" description="Disordered" evidence="1">
    <location>
        <begin position="64"/>
        <end position="85"/>
    </location>
</feature>
<gene>
    <name evidence="3" type="ORF">F6B43_00165</name>
</gene>
<accession>A0A5J5J2Q2</accession>
<sequence>MPELLNHWLVQGLVVALVAWLIGLVIKPSREWMGRMARSAWRALRDIRVTRETTVQRRVDAATEARASEVSSAQPPGVTPKARRAPWSIRADHDRVRGWTLTNLTDQTAAHVSLFDPISAFKFEGAAPQWIAIHPGESQPFEGHIANDNALTFGGGMRIEWTDPHGDNRTAHIVPRR</sequence>
<keyword evidence="2" id="KW-0472">Membrane</keyword>